<evidence type="ECO:0000313" key="3">
    <source>
        <dbReference type="Proteomes" id="UP001234178"/>
    </source>
</evidence>
<evidence type="ECO:0000313" key="2">
    <source>
        <dbReference type="EMBL" id="KAK4045738.1"/>
    </source>
</evidence>
<accession>A0ABR0BAY9</accession>
<reference evidence="2 3" key="1">
    <citation type="journal article" date="2023" name="Nucleic Acids Res.">
        <title>The hologenome of Daphnia magna reveals possible DNA methylation and microbiome-mediated evolution of the host genome.</title>
        <authorList>
            <person name="Chaturvedi A."/>
            <person name="Li X."/>
            <person name="Dhandapani V."/>
            <person name="Marshall H."/>
            <person name="Kissane S."/>
            <person name="Cuenca-Cambronero M."/>
            <person name="Asole G."/>
            <person name="Calvet F."/>
            <person name="Ruiz-Romero M."/>
            <person name="Marangio P."/>
            <person name="Guigo R."/>
            <person name="Rago D."/>
            <person name="Mirbahai L."/>
            <person name="Eastwood N."/>
            <person name="Colbourne J.K."/>
            <person name="Zhou J."/>
            <person name="Mallon E."/>
            <person name="Orsini L."/>
        </authorList>
    </citation>
    <scope>NUCLEOTIDE SEQUENCE [LARGE SCALE GENOMIC DNA]</scope>
    <source>
        <strain evidence="2">LRV0_1</strain>
    </source>
</reference>
<gene>
    <name evidence="2" type="ORF">OUZ56_033639</name>
</gene>
<comment type="caution">
    <text evidence="2">The sequence shown here is derived from an EMBL/GenBank/DDBJ whole genome shotgun (WGS) entry which is preliminary data.</text>
</comment>
<sequence length="96" mass="10473">MEIRDHVPVRDTSDSTTFKPIGNPDVAAVHKSREQFQLVDLHASMLTTSGSTRIGVVQGNAPSYKVAVRIETKIVLCHFNESANTTGNIVQSPLKI</sequence>
<proteinExistence type="predicted"/>
<name>A0ABR0BAY9_9CRUS</name>
<evidence type="ECO:0000256" key="1">
    <source>
        <dbReference type="SAM" id="MobiDB-lite"/>
    </source>
</evidence>
<protein>
    <submittedName>
        <fullName evidence="2">Uncharacterized protein</fullName>
    </submittedName>
</protein>
<feature type="compositionally biased region" description="Basic and acidic residues" evidence="1">
    <location>
        <begin position="1"/>
        <end position="13"/>
    </location>
</feature>
<dbReference type="Proteomes" id="UP001234178">
    <property type="component" value="Unassembled WGS sequence"/>
</dbReference>
<dbReference type="EMBL" id="JAOYFB010000057">
    <property type="protein sequence ID" value="KAK4045738.1"/>
    <property type="molecule type" value="Genomic_DNA"/>
</dbReference>
<organism evidence="2 3">
    <name type="scientific">Daphnia magna</name>
    <dbReference type="NCBI Taxonomy" id="35525"/>
    <lineage>
        <taxon>Eukaryota</taxon>
        <taxon>Metazoa</taxon>
        <taxon>Ecdysozoa</taxon>
        <taxon>Arthropoda</taxon>
        <taxon>Crustacea</taxon>
        <taxon>Branchiopoda</taxon>
        <taxon>Diplostraca</taxon>
        <taxon>Cladocera</taxon>
        <taxon>Anomopoda</taxon>
        <taxon>Daphniidae</taxon>
        <taxon>Daphnia</taxon>
    </lineage>
</organism>
<keyword evidence="3" id="KW-1185">Reference proteome</keyword>
<feature type="region of interest" description="Disordered" evidence="1">
    <location>
        <begin position="1"/>
        <end position="23"/>
    </location>
</feature>